<accession>A0A918TDB3</accession>
<dbReference type="Proteomes" id="UP000644507">
    <property type="component" value="Unassembled WGS sequence"/>
</dbReference>
<dbReference type="InterPro" id="IPR039261">
    <property type="entry name" value="FNR_nucleotide-bd"/>
</dbReference>
<reference evidence="2" key="1">
    <citation type="journal article" date="2014" name="Int. J. Syst. Evol. Microbiol.">
        <title>Complete genome sequence of Corynebacterium casei LMG S-19264T (=DSM 44701T), isolated from a smear-ripened cheese.</title>
        <authorList>
            <consortium name="US DOE Joint Genome Institute (JGI-PGF)"/>
            <person name="Walter F."/>
            <person name="Albersmeier A."/>
            <person name="Kalinowski J."/>
            <person name="Ruckert C."/>
        </authorList>
    </citation>
    <scope>NUCLEOTIDE SEQUENCE</scope>
    <source>
        <strain evidence="2">KCTC 12988</strain>
    </source>
</reference>
<evidence type="ECO:0000259" key="1">
    <source>
        <dbReference type="PROSITE" id="PS51384"/>
    </source>
</evidence>
<dbReference type="Pfam" id="PF00175">
    <property type="entry name" value="NAD_binding_1"/>
    <property type="match status" value="1"/>
</dbReference>
<dbReference type="PANTHER" id="PTHR47354">
    <property type="entry name" value="NADH OXIDOREDUCTASE HCR"/>
    <property type="match status" value="1"/>
</dbReference>
<gene>
    <name evidence="2" type="ORF">GCM10007100_04350</name>
</gene>
<dbReference type="PRINTS" id="PR00410">
    <property type="entry name" value="PHEHYDRXLASE"/>
</dbReference>
<comment type="caution">
    <text evidence="2">The sequence shown here is derived from an EMBL/GenBank/DDBJ whole genome shotgun (WGS) entry which is preliminary data.</text>
</comment>
<name>A0A918TDB3_9BACT</name>
<dbReference type="PANTHER" id="PTHR47354:SF5">
    <property type="entry name" value="PROTEIN RFBI"/>
    <property type="match status" value="1"/>
</dbReference>
<dbReference type="InterPro" id="IPR017938">
    <property type="entry name" value="Riboflavin_synthase-like_b-brl"/>
</dbReference>
<feature type="domain" description="FAD-binding FR-type" evidence="1">
    <location>
        <begin position="1"/>
        <end position="101"/>
    </location>
</feature>
<dbReference type="SUPFAM" id="SSF52343">
    <property type="entry name" value="Ferredoxin reductase-like, C-terminal NADP-linked domain"/>
    <property type="match status" value="1"/>
</dbReference>
<dbReference type="GO" id="GO:0016491">
    <property type="term" value="F:oxidoreductase activity"/>
    <property type="evidence" value="ECO:0007669"/>
    <property type="project" value="InterPro"/>
</dbReference>
<evidence type="ECO:0000313" key="2">
    <source>
        <dbReference type="EMBL" id="GHC42461.1"/>
    </source>
</evidence>
<dbReference type="SUPFAM" id="SSF63380">
    <property type="entry name" value="Riboflavin synthase domain-like"/>
    <property type="match status" value="1"/>
</dbReference>
<protein>
    <recommendedName>
        <fullName evidence="1">FAD-binding FR-type domain-containing protein</fullName>
    </recommendedName>
</protein>
<dbReference type="InterPro" id="IPR001433">
    <property type="entry name" value="OxRdtase_FAD/NAD-bd"/>
</dbReference>
<dbReference type="AlphaFoldDB" id="A0A918TDB3"/>
<reference evidence="2" key="2">
    <citation type="submission" date="2020-09" db="EMBL/GenBank/DDBJ databases">
        <authorList>
            <person name="Sun Q."/>
            <person name="Kim S."/>
        </authorList>
    </citation>
    <scope>NUCLEOTIDE SEQUENCE</scope>
    <source>
        <strain evidence="2">KCTC 12988</strain>
    </source>
</reference>
<dbReference type="InterPro" id="IPR017927">
    <property type="entry name" value="FAD-bd_FR_type"/>
</dbReference>
<sequence length="225" mass="25279">MKHQVNILAVTEDTHETRVLVTEKPDGFDFSPGQATNVALAKENWKDESRPFTMTSLPTDPCLQFTIKTYPERDGVTDEMRDIQAGDQLLLEDPWGAIQYEGPGLFIAGGAGVTPFLAIFRDLHRKGQLFGNVLLYSNEKSEDAIAAGELKTMLGKDCHFFVTDEEHPQYDSRRIDRERLAQHLEQFSSPKVYLCGPPSMMEAITETLKDLGIEDDNLITEDLNS</sequence>
<keyword evidence="3" id="KW-1185">Reference proteome</keyword>
<dbReference type="Gene3D" id="2.40.30.10">
    <property type="entry name" value="Translation factors"/>
    <property type="match status" value="1"/>
</dbReference>
<dbReference type="InterPro" id="IPR050415">
    <property type="entry name" value="MRET"/>
</dbReference>
<dbReference type="EMBL" id="BMXI01000001">
    <property type="protein sequence ID" value="GHC42461.1"/>
    <property type="molecule type" value="Genomic_DNA"/>
</dbReference>
<proteinExistence type="predicted"/>
<dbReference type="RefSeq" id="WP_229809349.1">
    <property type="nucleotide sequence ID" value="NZ_BMXI01000001.1"/>
</dbReference>
<organism evidence="2 3">
    <name type="scientific">Roseibacillus persicicus</name>
    <dbReference type="NCBI Taxonomy" id="454148"/>
    <lineage>
        <taxon>Bacteria</taxon>
        <taxon>Pseudomonadati</taxon>
        <taxon>Verrucomicrobiota</taxon>
        <taxon>Verrucomicrobiia</taxon>
        <taxon>Verrucomicrobiales</taxon>
        <taxon>Verrucomicrobiaceae</taxon>
        <taxon>Roseibacillus</taxon>
    </lineage>
</organism>
<dbReference type="PROSITE" id="PS51384">
    <property type="entry name" value="FAD_FR"/>
    <property type="match status" value="1"/>
</dbReference>
<evidence type="ECO:0000313" key="3">
    <source>
        <dbReference type="Proteomes" id="UP000644507"/>
    </source>
</evidence>
<dbReference type="Gene3D" id="3.40.50.80">
    <property type="entry name" value="Nucleotide-binding domain of ferredoxin-NADP reductase (FNR) module"/>
    <property type="match status" value="1"/>
</dbReference>